<feature type="transmembrane region" description="Helical" evidence="1">
    <location>
        <begin position="117"/>
        <end position="135"/>
    </location>
</feature>
<organism evidence="2 3">
    <name type="scientific">Lentzea jiangxiensis</name>
    <dbReference type="NCBI Taxonomy" id="641025"/>
    <lineage>
        <taxon>Bacteria</taxon>
        <taxon>Bacillati</taxon>
        <taxon>Actinomycetota</taxon>
        <taxon>Actinomycetes</taxon>
        <taxon>Pseudonocardiales</taxon>
        <taxon>Pseudonocardiaceae</taxon>
        <taxon>Lentzea</taxon>
    </lineage>
</organism>
<dbReference type="Pfam" id="PF19873">
    <property type="entry name" value="DUF6346"/>
    <property type="match status" value="1"/>
</dbReference>
<proteinExistence type="predicted"/>
<sequence>MKRIAIAAVLWIVALYIAQSGPRFFGGEAGSGGETKGYAQDISCSRNWWAFGVLWSCEATIVADDGERYHYSNGNSSLTPADIGKRVPMTNNRVRTTRSSAASVEWGVTEERPTSKGLVVLCLVGAPAVALFVTYRMFRTRKTSDAEDHDQQRPNPQGRNR</sequence>
<keyword evidence="3" id="KW-1185">Reference proteome</keyword>
<dbReference type="Proteomes" id="UP000199691">
    <property type="component" value="Unassembled WGS sequence"/>
</dbReference>
<keyword evidence="1" id="KW-0812">Transmembrane</keyword>
<dbReference type="EMBL" id="FNIX01000006">
    <property type="protein sequence ID" value="SDP21017.1"/>
    <property type="molecule type" value="Genomic_DNA"/>
</dbReference>
<evidence type="ECO:0000256" key="1">
    <source>
        <dbReference type="SAM" id="Phobius"/>
    </source>
</evidence>
<keyword evidence="1" id="KW-0472">Membrane</keyword>
<dbReference type="STRING" id="641025.SAMN05421507_10625"/>
<keyword evidence="1" id="KW-1133">Transmembrane helix</keyword>
<protein>
    <submittedName>
        <fullName evidence="2">Uncharacterized protein</fullName>
    </submittedName>
</protein>
<name>A0A1H0QUN3_9PSEU</name>
<accession>A0A1H0QUN3</accession>
<evidence type="ECO:0000313" key="2">
    <source>
        <dbReference type="EMBL" id="SDP21017.1"/>
    </source>
</evidence>
<reference evidence="3" key="1">
    <citation type="submission" date="2016-10" db="EMBL/GenBank/DDBJ databases">
        <authorList>
            <person name="Varghese N."/>
            <person name="Submissions S."/>
        </authorList>
    </citation>
    <scope>NUCLEOTIDE SEQUENCE [LARGE SCALE GENOMIC DNA]</scope>
    <source>
        <strain evidence="3">CGMCC 4.6609</strain>
    </source>
</reference>
<gene>
    <name evidence="2" type="ORF">SAMN05421507_10625</name>
</gene>
<dbReference type="RefSeq" id="WP_090098264.1">
    <property type="nucleotide sequence ID" value="NZ_FNIX01000006.1"/>
</dbReference>
<dbReference type="InterPro" id="IPR045927">
    <property type="entry name" value="DUF6346"/>
</dbReference>
<dbReference type="AlphaFoldDB" id="A0A1H0QUN3"/>
<evidence type="ECO:0000313" key="3">
    <source>
        <dbReference type="Proteomes" id="UP000199691"/>
    </source>
</evidence>